<accession>A0A6C0D209</accession>
<keyword evidence="1" id="KW-0812">Transmembrane</keyword>
<name>A0A6C0D209_9ZZZZ</name>
<reference evidence="2" key="1">
    <citation type="journal article" date="2020" name="Nature">
        <title>Giant virus diversity and host interactions through global metagenomics.</title>
        <authorList>
            <person name="Schulz F."/>
            <person name="Roux S."/>
            <person name="Paez-Espino D."/>
            <person name="Jungbluth S."/>
            <person name="Walsh D.A."/>
            <person name="Denef V.J."/>
            <person name="McMahon K.D."/>
            <person name="Konstantinidis K.T."/>
            <person name="Eloe-Fadrosh E.A."/>
            <person name="Kyrpides N.C."/>
            <person name="Woyke T."/>
        </authorList>
    </citation>
    <scope>NUCLEOTIDE SEQUENCE</scope>
    <source>
        <strain evidence="2">GVMAG-M-3300023174-104</strain>
    </source>
</reference>
<dbReference type="AlphaFoldDB" id="A0A6C0D209"/>
<sequence length="78" mass="8349">MSNNSIVNTSANSDTQNHISGPTNVSLTIQEGQSVEIIGTNVYNSLMDKQSKMQVGLIALACLCGLLLVILIFILVKK</sequence>
<keyword evidence="1" id="KW-1133">Transmembrane helix</keyword>
<keyword evidence="1" id="KW-0472">Membrane</keyword>
<organism evidence="2">
    <name type="scientific">viral metagenome</name>
    <dbReference type="NCBI Taxonomy" id="1070528"/>
    <lineage>
        <taxon>unclassified sequences</taxon>
        <taxon>metagenomes</taxon>
        <taxon>organismal metagenomes</taxon>
    </lineage>
</organism>
<evidence type="ECO:0000313" key="2">
    <source>
        <dbReference type="EMBL" id="QHT09929.1"/>
    </source>
</evidence>
<protein>
    <submittedName>
        <fullName evidence="2">Uncharacterized protein</fullName>
    </submittedName>
</protein>
<feature type="transmembrane region" description="Helical" evidence="1">
    <location>
        <begin position="55"/>
        <end position="76"/>
    </location>
</feature>
<proteinExistence type="predicted"/>
<evidence type="ECO:0000256" key="1">
    <source>
        <dbReference type="SAM" id="Phobius"/>
    </source>
</evidence>
<dbReference type="EMBL" id="MN739518">
    <property type="protein sequence ID" value="QHT09929.1"/>
    <property type="molecule type" value="Genomic_DNA"/>
</dbReference>